<dbReference type="InterPro" id="IPR006612">
    <property type="entry name" value="THAP_Znf"/>
</dbReference>
<dbReference type="SUPFAM" id="SSF57716">
    <property type="entry name" value="Glucocorticoid receptor-like (DNA-binding domain)"/>
    <property type="match status" value="1"/>
</dbReference>
<keyword evidence="9" id="KW-1185">Reference proteome</keyword>
<accession>A0AAV1LLI6</accession>
<dbReference type="GO" id="GO:0008270">
    <property type="term" value="F:zinc ion binding"/>
    <property type="evidence" value="ECO:0007669"/>
    <property type="project" value="UniProtKB-KW"/>
</dbReference>
<evidence type="ECO:0000256" key="5">
    <source>
        <dbReference type="PROSITE-ProRule" id="PRU00309"/>
    </source>
</evidence>
<evidence type="ECO:0000259" key="6">
    <source>
        <dbReference type="PROSITE" id="PS50950"/>
    </source>
</evidence>
<keyword evidence="4 5" id="KW-0238">DNA-binding</keyword>
<dbReference type="Pfam" id="PF05485">
    <property type="entry name" value="THAP"/>
    <property type="match status" value="1"/>
</dbReference>
<evidence type="ECO:0000313" key="7">
    <source>
        <dbReference type="EMBL" id="CAK1586512.1"/>
    </source>
</evidence>
<name>A0AAV1LLI6_9NEOP</name>
<proteinExistence type="predicted"/>
<feature type="domain" description="THAP-type" evidence="6">
    <location>
        <begin position="1"/>
        <end position="75"/>
    </location>
</feature>
<evidence type="ECO:0000256" key="2">
    <source>
        <dbReference type="ARBA" id="ARBA00022771"/>
    </source>
</evidence>
<reference evidence="8 9" key="1">
    <citation type="submission" date="2023-11" db="EMBL/GenBank/DDBJ databases">
        <authorList>
            <person name="Hedman E."/>
            <person name="Englund M."/>
            <person name="Stromberg M."/>
            <person name="Nyberg Akerstrom W."/>
            <person name="Nylinder S."/>
            <person name="Jareborg N."/>
            <person name="Kallberg Y."/>
            <person name="Kronander E."/>
        </authorList>
    </citation>
    <scope>NUCLEOTIDE SEQUENCE [LARGE SCALE GENOMIC DNA]</scope>
</reference>
<dbReference type="PROSITE" id="PS50950">
    <property type="entry name" value="ZF_THAP"/>
    <property type="match status" value="1"/>
</dbReference>
<organism evidence="8 9">
    <name type="scientific">Parnassius mnemosyne</name>
    <name type="common">clouded apollo</name>
    <dbReference type="NCBI Taxonomy" id="213953"/>
    <lineage>
        <taxon>Eukaryota</taxon>
        <taxon>Metazoa</taxon>
        <taxon>Ecdysozoa</taxon>
        <taxon>Arthropoda</taxon>
        <taxon>Hexapoda</taxon>
        <taxon>Insecta</taxon>
        <taxon>Pterygota</taxon>
        <taxon>Neoptera</taxon>
        <taxon>Endopterygota</taxon>
        <taxon>Lepidoptera</taxon>
        <taxon>Glossata</taxon>
        <taxon>Ditrysia</taxon>
        <taxon>Papilionoidea</taxon>
        <taxon>Papilionidae</taxon>
        <taxon>Parnassiinae</taxon>
        <taxon>Parnassini</taxon>
        <taxon>Parnassius</taxon>
        <taxon>Driopa</taxon>
    </lineage>
</organism>
<protein>
    <recommendedName>
        <fullName evidence="6">THAP-type domain-containing protein</fullName>
    </recommendedName>
</protein>
<evidence type="ECO:0000313" key="9">
    <source>
        <dbReference type="Proteomes" id="UP001314205"/>
    </source>
</evidence>
<gene>
    <name evidence="8" type="ORF">PARMNEM_LOCUS15213</name>
    <name evidence="7" type="ORF">PARMNEM_LOCUS7455</name>
</gene>
<dbReference type="Proteomes" id="UP001314205">
    <property type="component" value="Unassembled WGS sequence"/>
</dbReference>
<evidence type="ECO:0000256" key="1">
    <source>
        <dbReference type="ARBA" id="ARBA00022723"/>
    </source>
</evidence>
<dbReference type="AlphaFoldDB" id="A0AAV1LLI6"/>
<comment type="caution">
    <text evidence="8">The sequence shown here is derived from an EMBL/GenBank/DDBJ whole genome shotgun (WGS) entry which is preliminary data.</text>
</comment>
<dbReference type="EMBL" id="CAVLGL010000093">
    <property type="protein sequence ID" value="CAK1595785.1"/>
    <property type="molecule type" value="Genomic_DNA"/>
</dbReference>
<dbReference type="EMBL" id="CAVLGL010000080">
    <property type="protein sequence ID" value="CAK1586512.1"/>
    <property type="molecule type" value="Genomic_DNA"/>
</dbReference>
<evidence type="ECO:0000256" key="4">
    <source>
        <dbReference type="ARBA" id="ARBA00023125"/>
    </source>
</evidence>
<sequence>MPRNIFCVPGCQVVAEDGVPLHYFSCPEKDADWFHNWVKIIVGGIVSLDNTTVRKTHRICRQHFQKVSLPKKQAL</sequence>
<keyword evidence="1" id="KW-0479">Metal-binding</keyword>
<keyword evidence="2 5" id="KW-0863">Zinc-finger</keyword>
<evidence type="ECO:0000313" key="8">
    <source>
        <dbReference type="EMBL" id="CAK1595785.1"/>
    </source>
</evidence>
<dbReference type="GO" id="GO:0003677">
    <property type="term" value="F:DNA binding"/>
    <property type="evidence" value="ECO:0007669"/>
    <property type="project" value="UniProtKB-UniRule"/>
</dbReference>
<keyword evidence="3" id="KW-0862">Zinc</keyword>
<evidence type="ECO:0000256" key="3">
    <source>
        <dbReference type="ARBA" id="ARBA00022833"/>
    </source>
</evidence>